<evidence type="ECO:0000256" key="2">
    <source>
        <dbReference type="ARBA" id="ARBA00009772"/>
    </source>
</evidence>
<comment type="similarity">
    <text evidence="2 10">Belongs to the FliR/MopE/SpaR family.</text>
</comment>
<feature type="transmembrane region" description="Helical" evidence="10">
    <location>
        <begin position="71"/>
        <end position="89"/>
    </location>
</feature>
<keyword evidence="11" id="KW-0282">Flagellum</keyword>
<keyword evidence="4 10" id="KW-1003">Cell membrane</keyword>
<evidence type="ECO:0000313" key="11">
    <source>
        <dbReference type="EMBL" id="PTD97363.1"/>
    </source>
</evidence>
<reference evidence="11 12" key="1">
    <citation type="submission" date="2018-03" db="EMBL/GenBank/DDBJ databases">
        <authorList>
            <person name="Keele B.F."/>
        </authorList>
    </citation>
    <scope>NUCLEOTIDE SEQUENCE [LARGE SCALE GENOMIC DNA]</scope>
    <source>
        <strain evidence="11 12">D20</strain>
    </source>
</reference>
<sequence>MLVVTYEQLAAWLGGFIYPLARVLGMFASAPLFSHRSVPVRVRLGIGMGIALAIIPTLPPMPAIDPGSYEGLLVLVWQMAIGIAIGFMMRMVFAAVDMAGALIGMQMGLSFAIFFSPTTGGQTAVLSEFLGLVATLLFLAINGHLIMVDLVVRSFDWLPITTTPLAAGGWAFIARYASLIFAIGLLLALPLLTALLITNVALGVLTRAAPQLNLFAIGFPVTLTLGFFLLALSMGHFGPVVASFFERGFDAIDAMLRALASTSTAR</sequence>
<feature type="transmembrane region" description="Helical" evidence="10">
    <location>
        <begin position="40"/>
        <end position="59"/>
    </location>
</feature>
<evidence type="ECO:0000256" key="9">
    <source>
        <dbReference type="NCBIfam" id="TIGR01400"/>
    </source>
</evidence>
<evidence type="ECO:0000256" key="10">
    <source>
        <dbReference type="RuleBase" id="RU362071"/>
    </source>
</evidence>
<dbReference type="GO" id="GO:0006605">
    <property type="term" value="P:protein targeting"/>
    <property type="evidence" value="ECO:0007669"/>
    <property type="project" value="UniProtKB-UniRule"/>
</dbReference>
<feature type="transmembrane region" description="Helical" evidence="10">
    <location>
        <begin position="155"/>
        <end position="173"/>
    </location>
</feature>
<evidence type="ECO:0000256" key="4">
    <source>
        <dbReference type="ARBA" id="ARBA00022475"/>
    </source>
</evidence>
<keyword evidence="12" id="KW-1185">Reference proteome</keyword>
<evidence type="ECO:0000313" key="12">
    <source>
        <dbReference type="Proteomes" id="UP000241193"/>
    </source>
</evidence>
<keyword evidence="11" id="KW-0969">Cilium</keyword>
<accession>A0A2T4IHW4</accession>
<feature type="transmembrane region" description="Helical" evidence="10">
    <location>
        <begin position="12"/>
        <end position="33"/>
    </location>
</feature>
<keyword evidence="6 10" id="KW-1133">Transmembrane helix</keyword>
<dbReference type="Proteomes" id="UP000241193">
    <property type="component" value="Unassembled WGS sequence"/>
</dbReference>
<dbReference type="NCBIfam" id="TIGR01400">
    <property type="entry name" value="fliR"/>
    <property type="match status" value="1"/>
</dbReference>
<dbReference type="GO" id="GO:0044780">
    <property type="term" value="P:bacterial-type flagellum assembly"/>
    <property type="evidence" value="ECO:0007669"/>
    <property type="project" value="UniProtKB-UniRule"/>
</dbReference>
<feature type="transmembrane region" description="Helical" evidence="10">
    <location>
        <begin position="179"/>
        <end position="202"/>
    </location>
</feature>
<dbReference type="InterPro" id="IPR002010">
    <property type="entry name" value="T3SS_IM_R"/>
</dbReference>
<reference evidence="11 12" key="2">
    <citation type="submission" date="2018-04" db="EMBL/GenBank/DDBJ databases">
        <title>Thauera lacus sp. nov., isolated from an saline lake in Inner Mongolia, China.</title>
        <authorList>
            <person name="Liang Q.-Y."/>
        </authorList>
    </citation>
    <scope>NUCLEOTIDE SEQUENCE [LARGE SCALE GENOMIC DNA]</scope>
    <source>
        <strain evidence="11 12">D20</strain>
    </source>
</reference>
<dbReference type="InterPro" id="IPR006303">
    <property type="entry name" value="FliR"/>
</dbReference>
<keyword evidence="7 10" id="KW-0472">Membrane</keyword>
<gene>
    <name evidence="11" type="primary">fliR</name>
    <name evidence="11" type="ORF">C8261_04990</name>
</gene>
<feature type="transmembrane region" description="Helical" evidence="10">
    <location>
        <begin position="129"/>
        <end position="148"/>
    </location>
</feature>
<feature type="transmembrane region" description="Helical" evidence="10">
    <location>
        <begin position="214"/>
        <end position="237"/>
    </location>
</feature>
<comment type="caution">
    <text evidence="11">The sequence shown here is derived from an EMBL/GenBank/DDBJ whole genome shotgun (WGS) entry which is preliminary data.</text>
</comment>
<evidence type="ECO:0000256" key="6">
    <source>
        <dbReference type="ARBA" id="ARBA00022989"/>
    </source>
</evidence>
<evidence type="ECO:0000256" key="3">
    <source>
        <dbReference type="ARBA" id="ARBA00021717"/>
    </source>
</evidence>
<evidence type="ECO:0000256" key="8">
    <source>
        <dbReference type="ARBA" id="ARBA00023143"/>
    </source>
</evidence>
<evidence type="ECO:0000256" key="5">
    <source>
        <dbReference type="ARBA" id="ARBA00022692"/>
    </source>
</evidence>
<dbReference type="OrthoDB" id="9797790at2"/>
<dbReference type="EMBL" id="PZKC01000003">
    <property type="protein sequence ID" value="PTD97363.1"/>
    <property type="molecule type" value="Genomic_DNA"/>
</dbReference>
<comment type="subcellular location">
    <subcellularLocation>
        <location evidence="10">Cell membrane</location>
        <topology evidence="10">Multi-pass membrane protein</topology>
    </subcellularLocation>
    <subcellularLocation>
        <location evidence="10">Bacterial flagellum basal body</location>
    </subcellularLocation>
</comment>
<dbReference type="GO" id="GO:0005886">
    <property type="term" value="C:plasma membrane"/>
    <property type="evidence" value="ECO:0007669"/>
    <property type="project" value="UniProtKB-SubCell"/>
</dbReference>
<evidence type="ECO:0000256" key="7">
    <source>
        <dbReference type="ARBA" id="ARBA00023136"/>
    </source>
</evidence>
<comment type="function">
    <text evidence="1 10">Role in flagellar biosynthesis.</text>
</comment>
<protein>
    <recommendedName>
        <fullName evidence="3 9">Flagellar biosynthetic protein FliR</fullName>
    </recommendedName>
</protein>
<dbReference type="AlphaFoldDB" id="A0A2T4IHW4"/>
<dbReference type="RefSeq" id="WP_107492563.1">
    <property type="nucleotide sequence ID" value="NZ_PZKC01000003.1"/>
</dbReference>
<dbReference type="GO" id="GO:0009425">
    <property type="term" value="C:bacterial-type flagellum basal body"/>
    <property type="evidence" value="ECO:0007669"/>
    <property type="project" value="UniProtKB-SubCell"/>
</dbReference>
<keyword evidence="8 10" id="KW-0975">Bacterial flagellum</keyword>
<dbReference type="PANTHER" id="PTHR30065">
    <property type="entry name" value="FLAGELLAR BIOSYNTHETIC PROTEIN FLIR"/>
    <property type="match status" value="1"/>
</dbReference>
<dbReference type="PANTHER" id="PTHR30065:SF8">
    <property type="entry name" value="FLAGELLAR BIOSYNTHETIC PROTEIN FLIR"/>
    <property type="match status" value="1"/>
</dbReference>
<name>A0A2T4IHW4_9RHOO</name>
<keyword evidence="5 10" id="KW-0812">Transmembrane</keyword>
<evidence type="ECO:0000256" key="1">
    <source>
        <dbReference type="ARBA" id="ARBA00002578"/>
    </source>
</evidence>
<dbReference type="Pfam" id="PF01311">
    <property type="entry name" value="Bac_export_1"/>
    <property type="match status" value="1"/>
</dbReference>
<feature type="transmembrane region" description="Helical" evidence="10">
    <location>
        <begin position="96"/>
        <end position="117"/>
    </location>
</feature>
<organism evidence="11 12">
    <name type="scientific">Pseudothauera lacus</name>
    <dbReference type="NCBI Taxonomy" id="2136175"/>
    <lineage>
        <taxon>Bacteria</taxon>
        <taxon>Pseudomonadati</taxon>
        <taxon>Pseudomonadota</taxon>
        <taxon>Betaproteobacteria</taxon>
        <taxon>Rhodocyclales</taxon>
        <taxon>Zoogloeaceae</taxon>
        <taxon>Pseudothauera</taxon>
    </lineage>
</organism>
<proteinExistence type="inferred from homology"/>
<keyword evidence="11" id="KW-0966">Cell projection</keyword>
<dbReference type="PRINTS" id="PR00953">
    <property type="entry name" value="TYPE3IMRPROT"/>
</dbReference>